<dbReference type="Proteomes" id="UP001165122">
    <property type="component" value="Unassembled WGS sequence"/>
</dbReference>
<dbReference type="GO" id="GO:0005634">
    <property type="term" value="C:nucleus"/>
    <property type="evidence" value="ECO:0007669"/>
    <property type="project" value="TreeGrafter"/>
</dbReference>
<organism evidence="3 4">
    <name type="scientific">Triparma laevis f. longispina</name>
    <dbReference type="NCBI Taxonomy" id="1714387"/>
    <lineage>
        <taxon>Eukaryota</taxon>
        <taxon>Sar</taxon>
        <taxon>Stramenopiles</taxon>
        <taxon>Ochrophyta</taxon>
        <taxon>Bolidophyceae</taxon>
        <taxon>Parmales</taxon>
        <taxon>Triparmaceae</taxon>
        <taxon>Triparma</taxon>
    </lineage>
</organism>
<dbReference type="EMBL" id="BRXW01000200">
    <property type="protein sequence ID" value="GMI13798.1"/>
    <property type="molecule type" value="Genomic_DNA"/>
</dbReference>
<evidence type="ECO:0000313" key="4">
    <source>
        <dbReference type="Proteomes" id="UP001165122"/>
    </source>
</evidence>
<reference evidence="4" key="1">
    <citation type="journal article" date="2023" name="Commun. Biol.">
        <title>Genome analysis of Parmales, the sister group of diatoms, reveals the evolutionary specialization of diatoms from phago-mixotrophs to photoautotrophs.</title>
        <authorList>
            <person name="Ban H."/>
            <person name="Sato S."/>
            <person name="Yoshikawa S."/>
            <person name="Yamada K."/>
            <person name="Nakamura Y."/>
            <person name="Ichinomiya M."/>
            <person name="Sato N."/>
            <person name="Blanc-Mathieu R."/>
            <person name="Endo H."/>
            <person name="Kuwata A."/>
            <person name="Ogata H."/>
        </authorList>
    </citation>
    <scope>NUCLEOTIDE SEQUENCE [LARGE SCALE GENOMIC DNA]</scope>
    <source>
        <strain evidence="4">NIES 3700</strain>
    </source>
</reference>
<dbReference type="PROSITE" id="PS51194">
    <property type="entry name" value="HELICASE_CTER"/>
    <property type="match status" value="1"/>
</dbReference>
<feature type="domain" description="Helicase C-terminal" evidence="2">
    <location>
        <begin position="206"/>
        <end position="349"/>
    </location>
</feature>
<dbReference type="GO" id="GO:0043138">
    <property type="term" value="F:3'-5' DNA helicase activity"/>
    <property type="evidence" value="ECO:0007669"/>
    <property type="project" value="TreeGrafter"/>
</dbReference>
<proteinExistence type="predicted"/>
<feature type="region of interest" description="Disordered" evidence="1">
    <location>
        <begin position="1"/>
        <end position="37"/>
    </location>
</feature>
<accession>A0A9W7FKD5</accession>
<dbReference type="SMART" id="SM00490">
    <property type="entry name" value="HELICc"/>
    <property type="match status" value="1"/>
</dbReference>
<protein>
    <recommendedName>
        <fullName evidence="2">Helicase C-terminal domain-containing protein</fullName>
    </recommendedName>
</protein>
<sequence>MSSSNASKKNSESKSSSASKQTTGAKPIVTSSSTPSTYTSLQPLLPLLTGSKSFIKFSNPSFPSSTSPSLHLSKFIPPATGFHPLLKTLELVGGILEDCGKIKLIKGRDLEKMCKIYDEREVEIEEEEEGLIIIDEIHVWDVIGFDILGLINRMKCLSDPVVNCFSASPIRGLEGFKIIKDNGAGEGSRNLYITKPLTSMYASVASIINNCMRVNLKVIVFVKSRTLVEKLYDICKRKNFKEDDARKVTPYRGGYSSSDRKILEEKFNDSNVIITTNAIESGVDLIDFDVCCILGGGNSGVEIEQMSGRVGRRGRDGLTIIIEWEGEGGYENGGGRRGGGRKIVKEDMIKCCMKERGLGEKEKEVFGEKECNEVIEWSDKSGLTEFKRRTNEVGDEEIVKVIKKSHDLNIDVRGSRQFNYNVLSSSKHLDTVNYSHVFYYCYPGAVFTIRGKKYIVGDVENPPLGYALKTWTGVVDCEEFKGDYETTALKSTVVTVLKSLRVGKFNLVSLNVKKRVYGFLKVKNGKILGEERLEVPAWEFDTTGITFNIGGGGVGCEGKHAVNHGLLKVMCKILKVHEDDIEADCSGGGICLWESWGVGGGMDGFWRVGEERWGEVWEGVVEVLSKKCQCEAGCGFCVGVRNCTRLGKGIGKTEGRNLAILCKEKYDVVKKKDTTTTTTTITAASSVKESQSPRKRRREAAVTESAKLLAARSKHVVIGRPEWELADMGNDNYTRTYTVGKEVGTNKGFIIDGEKEFAREFGERGGGGEFDTDQVKKGLKCKEGDDDENDDDDKK</sequence>
<feature type="compositionally biased region" description="Acidic residues" evidence="1">
    <location>
        <begin position="784"/>
        <end position="795"/>
    </location>
</feature>
<feature type="compositionally biased region" description="Low complexity" evidence="1">
    <location>
        <begin position="1"/>
        <end position="20"/>
    </location>
</feature>
<dbReference type="GO" id="GO:0006289">
    <property type="term" value="P:nucleotide-excision repair"/>
    <property type="evidence" value="ECO:0007669"/>
    <property type="project" value="TreeGrafter"/>
</dbReference>
<dbReference type="InterPro" id="IPR001650">
    <property type="entry name" value="Helicase_C-like"/>
</dbReference>
<dbReference type="OrthoDB" id="18781at2759"/>
<dbReference type="PANTHER" id="PTHR47957">
    <property type="entry name" value="ATP-DEPENDENT HELICASE HRQ1"/>
    <property type="match status" value="1"/>
</dbReference>
<feature type="compositionally biased region" description="Basic and acidic residues" evidence="1">
    <location>
        <begin position="773"/>
        <end position="783"/>
    </location>
</feature>
<evidence type="ECO:0000256" key="1">
    <source>
        <dbReference type="SAM" id="MobiDB-lite"/>
    </source>
</evidence>
<dbReference type="Gene3D" id="3.40.50.300">
    <property type="entry name" value="P-loop containing nucleotide triphosphate hydrolases"/>
    <property type="match status" value="1"/>
</dbReference>
<keyword evidence="4" id="KW-1185">Reference proteome</keyword>
<dbReference type="Pfam" id="PF00271">
    <property type="entry name" value="Helicase_C"/>
    <property type="match status" value="1"/>
</dbReference>
<feature type="region of interest" description="Disordered" evidence="1">
    <location>
        <begin position="760"/>
        <end position="795"/>
    </location>
</feature>
<dbReference type="SUPFAM" id="SSF52540">
    <property type="entry name" value="P-loop containing nucleoside triphosphate hydrolases"/>
    <property type="match status" value="1"/>
</dbReference>
<evidence type="ECO:0000313" key="3">
    <source>
        <dbReference type="EMBL" id="GMI13798.1"/>
    </source>
</evidence>
<dbReference type="AlphaFoldDB" id="A0A9W7FKD5"/>
<gene>
    <name evidence="3" type="ORF">TrLO_g923</name>
</gene>
<dbReference type="GO" id="GO:0036297">
    <property type="term" value="P:interstrand cross-link repair"/>
    <property type="evidence" value="ECO:0007669"/>
    <property type="project" value="TreeGrafter"/>
</dbReference>
<dbReference type="InterPro" id="IPR027417">
    <property type="entry name" value="P-loop_NTPase"/>
</dbReference>
<name>A0A9W7FKD5_9STRA</name>
<dbReference type="PANTHER" id="PTHR47957:SF3">
    <property type="entry name" value="ATP-DEPENDENT HELICASE HRQ1"/>
    <property type="match status" value="1"/>
</dbReference>
<evidence type="ECO:0000259" key="2">
    <source>
        <dbReference type="PROSITE" id="PS51194"/>
    </source>
</evidence>
<comment type="caution">
    <text evidence="3">The sequence shown here is derived from an EMBL/GenBank/DDBJ whole genome shotgun (WGS) entry which is preliminary data.</text>
</comment>